<evidence type="ECO:0000256" key="2">
    <source>
        <dbReference type="ARBA" id="ARBA00005042"/>
    </source>
</evidence>
<evidence type="ECO:0000256" key="5">
    <source>
        <dbReference type="ARBA" id="ARBA00022475"/>
    </source>
</evidence>
<keyword evidence="9 16" id="KW-0812">Transmembrane</keyword>
<dbReference type="Gene3D" id="1.20.120.1760">
    <property type="match status" value="1"/>
</dbReference>
<feature type="topological domain" description="Periplasmic" evidence="16">
    <location>
        <begin position="38"/>
        <end position="60"/>
    </location>
</feature>
<dbReference type="NCBIfam" id="NF008090">
    <property type="entry name" value="PRK10832.1"/>
    <property type="match status" value="1"/>
</dbReference>
<evidence type="ECO:0000256" key="12">
    <source>
        <dbReference type="ARBA" id="ARBA00023136"/>
    </source>
</evidence>
<feature type="transmembrane region" description="Helical" evidence="18">
    <location>
        <begin position="31"/>
        <end position="52"/>
    </location>
</feature>
<dbReference type="PANTHER" id="PTHR14269">
    <property type="entry name" value="CDP-DIACYLGLYCEROL--GLYCEROL-3-PHOSPHATE 3-PHOSPHATIDYLTRANSFERASE-RELATED"/>
    <property type="match status" value="1"/>
</dbReference>
<feature type="topological domain" description="Periplasmic" evidence="16">
    <location>
        <begin position="108"/>
        <end position="145"/>
    </location>
</feature>
<gene>
    <name evidence="16" type="primary">pgsA</name>
    <name evidence="19" type="ORF">M979_1834</name>
</gene>
<dbReference type="EMBL" id="LXEO01000017">
    <property type="protein sequence ID" value="OAT19005.1"/>
    <property type="molecule type" value="Genomic_DNA"/>
</dbReference>
<dbReference type="Proteomes" id="UP000078286">
    <property type="component" value="Unassembled WGS sequence"/>
</dbReference>
<dbReference type="InterPro" id="IPR050324">
    <property type="entry name" value="CDP-alcohol_PTase-I"/>
</dbReference>
<comment type="subcellular location">
    <subcellularLocation>
        <location evidence="16">Cell inner membrane</location>
        <topology evidence="16">Multi-pass membrane protein</topology>
    </subcellularLocation>
    <subcellularLocation>
        <location evidence="1">Cell membrane</location>
        <topology evidence="1">Multi-pass membrane protein</topology>
    </subcellularLocation>
</comment>
<dbReference type="GO" id="GO:0008444">
    <property type="term" value="F:CDP-diacylglycerol-glycerol-3-phosphate 3-phosphatidyltransferase activity"/>
    <property type="evidence" value="ECO:0007669"/>
    <property type="project" value="UniProtKB-UniRule"/>
</dbReference>
<dbReference type="PIRSF" id="PIRSF000847">
    <property type="entry name" value="Phos_ph_gly_syn"/>
    <property type="match status" value="1"/>
</dbReference>
<keyword evidence="6 16" id="KW-0444">Lipid biosynthesis</keyword>
<feature type="transmembrane region" description="Helical" evidence="18">
    <location>
        <begin position="148"/>
        <end position="169"/>
    </location>
</feature>
<dbReference type="InterPro" id="IPR000462">
    <property type="entry name" value="CDP-OH_P_trans"/>
</dbReference>
<dbReference type="NCBIfam" id="TIGR00560">
    <property type="entry name" value="pgsA"/>
    <property type="match status" value="1"/>
</dbReference>
<keyword evidence="14 16" id="KW-1208">Phospholipid metabolism</keyword>
<dbReference type="HAMAP" id="MF_01437">
    <property type="entry name" value="PgsA"/>
    <property type="match status" value="1"/>
</dbReference>
<protein>
    <recommendedName>
        <fullName evidence="16">CDP-diacylglycerol--glycerol-3-phosphate 3-phosphatidyltransferase</fullName>
        <ecNumber evidence="16">2.7.8.5</ecNumber>
    </recommendedName>
    <alternativeName>
        <fullName evidence="16">Phosphatidylglycerophosphate synthase</fullName>
        <shortName evidence="16">PGP synthase</shortName>
    </alternativeName>
</protein>
<keyword evidence="20" id="KW-1185">Reference proteome</keyword>
<dbReference type="GO" id="GO:0006655">
    <property type="term" value="P:phosphatidylglycerol biosynthetic process"/>
    <property type="evidence" value="ECO:0007669"/>
    <property type="project" value="UniProtKB-UniRule"/>
</dbReference>
<organism evidence="19 20">
    <name type="scientific">Buttiauxella noackiae ATCC 51607</name>
    <dbReference type="NCBI Taxonomy" id="1354255"/>
    <lineage>
        <taxon>Bacteria</taxon>
        <taxon>Pseudomonadati</taxon>
        <taxon>Pseudomonadota</taxon>
        <taxon>Gammaproteobacteria</taxon>
        <taxon>Enterobacterales</taxon>
        <taxon>Enterobacteriaceae</taxon>
        <taxon>Buttiauxella</taxon>
    </lineage>
</organism>
<comment type="pathway">
    <text evidence="3">Lipid metabolism.</text>
</comment>
<dbReference type="Pfam" id="PF01066">
    <property type="entry name" value="CDP-OH_P_transf"/>
    <property type="match status" value="1"/>
</dbReference>
<evidence type="ECO:0000256" key="11">
    <source>
        <dbReference type="ARBA" id="ARBA00023098"/>
    </source>
</evidence>
<evidence type="ECO:0000256" key="4">
    <source>
        <dbReference type="ARBA" id="ARBA00010441"/>
    </source>
</evidence>
<feature type="topological domain" description="Cytoplasmic" evidence="16">
    <location>
        <begin position="82"/>
        <end position="86"/>
    </location>
</feature>
<evidence type="ECO:0000313" key="20">
    <source>
        <dbReference type="Proteomes" id="UP000078286"/>
    </source>
</evidence>
<comment type="pathway">
    <text evidence="2 16">Phospholipid metabolism; phosphatidylglycerol biosynthesis; phosphatidylglycerol from CDP-diacylglycerol: step 1/2.</text>
</comment>
<keyword evidence="7 16" id="KW-0997">Cell inner membrane</keyword>
<feature type="topological domain" description="Cytoplasmic" evidence="16">
    <location>
        <begin position="1"/>
        <end position="12"/>
    </location>
</feature>
<evidence type="ECO:0000256" key="15">
    <source>
        <dbReference type="ARBA" id="ARBA00048586"/>
    </source>
</evidence>
<dbReference type="PANTHER" id="PTHR14269:SF62">
    <property type="entry name" value="CDP-DIACYLGLYCEROL--GLYCEROL-3-PHOSPHATE 3-PHOSPHATIDYLTRANSFERASE 1, CHLOROPLASTIC"/>
    <property type="match status" value="1"/>
</dbReference>
<dbReference type="InterPro" id="IPR048254">
    <property type="entry name" value="CDP_ALCOHOL_P_TRANSF_CS"/>
</dbReference>
<name>A0A1B7HTR8_9ENTR</name>
<evidence type="ECO:0000256" key="10">
    <source>
        <dbReference type="ARBA" id="ARBA00022989"/>
    </source>
</evidence>
<evidence type="ECO:0000256" key="17">
    <source>
        <dbReference type="RuleBase" id="RU003750"/>
    </source>
</evidence>
<dbReference type="PROSITE" id="PS00379">
    <property type="entry name" value="CDP_ALCOHOL_P_TRANSF"/>
    <property type="match status" value="1"/>
</dbReference>
<evidence type="ECO:0000256" key="6">
    <source>
        <dbReference type="ARBA" id="ARBA00022516"/>
    </source>
</evidence>
<keyword evidence="13 16" id="KW-0594">Phospholipid biosynthesis</keyword>
<sequence>MQFNIPTLLTLFRIVLIPFFVLAFYLPFSWAPFLCAFIFWFAAITDWFDGFLARRWNQSTRFGAFLDPVADKVMVVVALVLVVEHYHSWWVTLPAATMIAREIIISALREWMAEIGKRSSVAVSWIGKSKTMAQMLALIGMLWRPNMWVEYAGIGLFFIAAVLTFWSMFQYLKAASKDLLDSSGN</sequence>
<dbReference type="RefSeq" id="WP_034458167.1">
    <property type="nucleotide sequence ID" value="NZ_LXEO01000017.1"/>
</dbReference>
<comment type="catalytic activity">
    <reaction evidence="15 16">
        <text>a CDP-1,2-diacyl-sn-glycerol + sn-glycerol 3-phosphate = a 1,2-diacyl-sn-glycero-3-phospho-(1'-sn-glycero-3'-phosphate) + CMP + H(+)</text>
        <dbReference type="Rhea" id="RHEA:12593"/>
        <dbReference type="ChEBI" id="CHEBI:15378"/>
        <dbReference type="ChEBI" id="CHEBI:57597"/>
        <dbReference type="ChEBI" id="CHEBI:58332"/>
        <dbReference type="ChEBI" id="CHEBI:60110"/>
        <dbReference type="ChEBI" id="CHEBI:60377"/>
        <dbReference type="EC" id="2.7.8.5"/>
    </reaction>
</comment>
<reference evidence="19 20" key="1">
    <citation type="submission" date="2016-04" db="EMBL/GenBank/DDBJ databases">
        <title>ATOL: Assembling a taxonomically balanced genome-scale reconstruction of the evolutionary history of the Enterobacteriaceae.</title>
        <authorList>
            <person name="Plunkett G.III."/>
            <person name="Neeno-Eckwall E.C."/>
            <person name="Glasner J.D."/>
            <person name="Perna N.T."/>
        </authorList>
    </citation>
    <scope>NUCLEOTIDE SEQUENCE [LARGE SCALE GENOMIC DNA]</scope>
    <source>
        <strain evidence="19 20">ATCC 51607</strain>
    </source>
</reference>
<evidence type="ECO:0000256" key="3">
    <source>
        <dbReference type="ARBA" id="ARBA00005189"/>
    </source>
</evidence>
<dbReference type="FunFam" id="1.20.120.1760:FF:000001">
    <property type="entry name" value="CDP-diacylglycerol--glycerol-3-phosphate 3-phosphatidyltransferase"/>
    <property type="match status" value="1"/>
</dbReference>
<evidence type="ECO:0000256" key="18">
    <source>
        <dbReference type="SAM" id="Phobius"/>
    </source>
</evidence>
<dbReference type="InterPro" id="IPR043130">
    <property type="entry name" value="CDP-OH_PTrfase_TM_dom"/>
</dbReference>
<dbReference type="GO" id="GO:0005886">
    <property type="term" value="C:plasma membrane"/>
    <property type="evidence" value="ECO:0007669"/>
    <property type="project" value="UniProtKB-SubCell"/>
</dbReference>
<evidence type="ECO:0000313" key="19">
    <source>
        <dbReference type="EMBL" id="OAT19005.1"/>
    </source>
</evidence>
<evidence type="ECO:0000256" key="14">
    <source>
        <dbReference type="ARBA" id="ARBA00023264"/>
    </source>
</evidence>
<dbReference type="InterPro" id="IPR023762">
    <property type="entry name" value="PGP_synthase_bac"/>
</dbReference>
<comment type="caution">
    <text evidence="19">The sequence shown here is derived from an EMBL/GenBank/DDBJ whole genome shotgun (WGS) entry which is preliminary data.</text>
</comment>
<evidence type="ECO:0000256" key="9">
    <source>
        <dbReference type="ARBA" id="ARBA00022692"/>
    </source>
</evidence>
<keyword evidence="8 16" id="KW-0808">Transferase</keyword>
<keyword evidence="12 16" id="KW-0472">Membrane</keyword>
<dbReference type="PATRIC" id="fig|1354255.3.peg.1893"/>
<dbReference type="UniPathway" id="UPA00084">
    <property type="reaction ID" value="UER00503"/>
</dbReference>
<dbReference type="InterPro" id="IPR004570">
    <property type="entry name" value="Phosphatidylglycerol_P_synth"/>
</dbReference>
<evidence type="ECO:0000256" key="13">
    <source>
        <dbReference type="ARBA" id="ARBA00023209"/>
    </source>
</evidence>
<evidence type="ECO:0000256" key="7">
    <source>
        <dbReference type="ARBA" id="ARBA00022519"/>
    </source>
</evidence>
<evidence type="ECO:0000256" key="1">
    <source>
        <dbReference type="ARBA" id="ARBA00004651"/>
    </source>
</evidence>
<comment type="function">
    <text evidence="16">Catalyzes the conversion of cytidine diphosphate diacylglycerol (CDP-DG) and glycerol 3-phosphate into phosphatidylglycerol. Essential for the synthesis of anionic phospholipids, thereby playing a role in balancing the ratio of zwitterionic and anionic phospholipids, which is thought to be important for normal membrane function.</text>
</comment>
<feature type="topological domain" description="Cytoplasmic" evidence="16">
    <location>
        <begin position="169"/>
        <end position="181"/>
    </location>
</feature>
<dbReference type="AlphaFoldDB" id="A0A1B7HTR8"/>
<keyword evidence="11 16" id="KW-0443">Lipid metabolism</keyword>
<keyword evidence="5 16" id="KW-1003">Cell membrane</keyword>
<proteinExistence type="inferred from homology"/>
<feature type="transmembrane region" description="Helical" evidence="18">
    <location>
        <begin position="7"/>
        <end position="25"/>
    </location>
</feature>
<evidence type="ECO:0000256" key="16">
    <source>
        <dbReference type="HAMAP-Rule" id="MF_01437"/>
    </source>
</evidence>
<keyword evidence="10 16" id="KW-1133">Transmembrane helix</keyword>
<evidence type="ECO:0000256" key="8">
    <source>
        <dbReference type="ARBA" id="ARBA00022679"/>
    </source>
</evidence>
<accession>A0A1B7HTR8</accession>
<comment type="similarity">
    <text evidence="4 16 17">Belongs to the CDP-alcohol phosphatidyltransferase class-I family.</text>
</comment>
<dbReference type="EC" id="2.7.8.5" evidence="16"/>